<keyword evidence="2" id="KW-1185">Reference proteome</keyword>
<dbReference type="EMBL" id="MU003710">
    <property type="protein sequence ID" value="KAF2805024.1"/>
    <property type="molecule type" value="Genomic_DNA"/>
</dbReference>
<dbReference type="Proteomes" id="UP000504636">
    <property type="component" value="Unplaced"/>
</dbReference>
<reference evidence="3" key="2">
    <citation type="submission" date="2020-04" db="EMBL/GenBank/DDBJ databases">
        <authorList>
            <consortium name="NCBI Genome Project"/>
        </authorList>
    </citation>
    <scope>NUCLEOTIDE SEQUENCE</scope>
    <source>
        <strain evidence="3">CBS 304.34</strain>
    </source>
</reference>
<evidence type="ECO:0000313" key="3">
    <source>
        <dbReference type="RefSeq" id="XP_033571988.1"/>
    </source>
</evidence>
<dbReference type="AlphaFoldDB" id="A0A6A6YAJ1"/>
<dbReference type="OrthoDB" id="10347974at2759"/>
<accession>A0A6A6YAJ1</accession>
<evidence type="ECO:0000313" key="2">
    <source>
        <dbReference type="Proteomes" id="UP000504636"/>
    </source>
</evidence>
<evidence type="ECO:0000313" key="1">
    <source>
        <dbReference type="EMBL" id="KAF2805024.1"/>
    </source>
</evidence>
<dbReference type="GeneID" id="54461739"/>
<organism evidence="1">
    <name type="scientific">Mytilinidion resinicola</name>
    <dbReference type="NCBI Taxonomy" id="574789"/>
    <lineage>
        <taxon>Eukaryota</taxon>
        <taxon>Fungi</taxon>
        <taxon>Dikarya</taxon>
        <taxon>Ascomycota</taxon>
        <taxon>Pezizomycotina</taxon>
        <taxon>Dothideomycetes</taxon>
        <taxon>Pleosporomycetidae</taxon>
        <taxon>Mytilinidiales</taxon>
        <taxon>Mytilinidiaceae</taxon>
        <taxon>Mytilinidion</taxon>
    </lineage>
</organism>
<dbReference type="RefSeq" id="XP_033571988.1">
    <property type="nucleotide sequence ID" value="XM_033720846.1"/>
</dbReference>
<proteinExistence type="predicted"/>
<reference evidence="3" key="3">
    <citation type="submission" date="2025-04" db="UniProtKB">
        <authorList>
            <consortium name="RefSeq"/>
        </authorList>
    </citation>
    <scope>IDENTIFICATION</scope>
    <source>
        <strain evidence="3">CBS 304.34</strain>
    </source>
</reference>
<protein>
    <submittedName>
        <fullName evidence="1 3">Uncharacterized protein</fullName>
    </submittedName>
</protein>
<reference evidence="1 3" key="1">
    <citation type="journal article" date="2020" name="Stud. Mycol.">
        <title>101 Dothideomycetes genomes: a test case for predicting lifestyles and emergence of pathogens.</title>
        <authorList>
            <person name="Haridas S."/>
            <person name="Albert R."/>
            <person name="Binder M."/>
            <person name="Bloem J."/>
            <person name="Labutti K."/>
            <person name="Salamov A."/>
            <person name="Andreopoulos B."/>
            <person name="Baker S."/>
            <person name="Barry K."/>
            <person name="Bills G."/>
            <person name="Bluhm B."/>
            <person name="Cannon C."/>
            <person name="Castanera R."/>
            <person name="Culley D."/>
            <person name="Daum C."/>
            <person name="Ezra D."/>
            <person name="Gonzalez J."/>
            <person name="Henrissat B."/>
            <person name="Kuo A."/>
            <person name="Liang C."/>
            <person name="Lipzen A."/>
            <person name="Lutzoni F."/>
            <person name="Magnuson J."/>
            <person name="Mondo S."/>
            <person name="Nolan M."/>
            <person name="Ohm R."/>
            <person name="Pangilinan J."/>
            <person name="Park H.-J."/>
            <person name="Ramirez L."/>
            <person name="Alfaro M."/>
            <person name="Sun H."/>
            <person name="Tritt A."/>
            <person name="Yoshinaga Y."/>
            <person name="Zwiers L.-H."/>
            <person name="Turgeon B."/>
            <person name="Goodwin S."/>
            <person name="Spatafora J."/>
            <person name="Crous P."/>
            <person name="Grigoriev I."/>
        </authorList>
    </citation>
    <scope>NUCLEOTIDE SEQUENCE</scope>
    <source>
        <strain evidence="1 3">CBS 304.34</strain>
    </source>
</reference>
<name>A0A6A6YAJ1_9PEZI</name>
<gene>
    <name evidence="1 3" type="ORF">BDZ99DRAFT_466700</name>
</gene>
<sequence length="439" mass="51332">MEAPISDSIPYEFSISDPSPAPVLESELYENLKKIMRHYRKHGALPKGDKLGHLNDPEILQIMHKYVLENLHFHYIQQFGPECLLIDRREHGLSAVWKDWQLKERECLVVTAPWVDIELNGHVIVEKVSQSMIEKIGNFKNYPYEHMQGLPKGPNNSHIYRIRSNNPFLPAAIKIVVGWMEHEVLCPGQKYFGERIEPNEDVSLRHSLIHALRALGLLSEAHRIDYWFKFYLRRPMTRLGARDVRTIWHAEGKRTNNVYVEELAKHLARTSYREARGGARGGVDFPLDFGRNAHMADFLNEEGNERLKAQVVRWDPTLSDQTTSDVRGEWPDVVLGMPEEQSDLVEEAAEEGVDGRRVRALRPDKQQEIYRERLVAQGRRYSMPTQNGTGKRRRGRIMCERRSERSWSRRRRVKLWRGWGARRGRMWIGDRSFRGFFCC</sequence>